<organism evidence="1 2">
    <name type="scientific">Paragonimus skrjabini miyazakii</name>
    <dbReference type="NCBI Taxonomy" id="59628"/>
    <lineage>
        <taxon>Eukaryota</taxon>
        <taxon>Metazoa</taxon>
        <taxon>Spiralia</taxon>
        <taxon>Lophotrochozoa</taxon>
        <taxon>Platyhelminthes</taxon>
        <taxon>Trematoda</taxon>
        <taxon>Digenea</taxon>
        <taxon>Plagiorchiida</taxon>
        <taxon>Troglotremata</taxon>
        <taxon>Troglotrematidae</taxon>
        <taxon>Paragonimus</taxon>
    </lineage>
</organism>
<accession>A0A8S9YVM6</accession>
<sequence>MTCENQRILKQLFERLPDLPSFDATALDYVGKRKQLDEFTLCSACSQRIVHWEFTHETQEEGNRRFIPSTSIIPHHLSLLNNVSHLVLSSKRLTMGSLKCLSAFFSHIASRCDGTLYYSSEGVRKCVAIPTCSCWSINNSAFLVRFSVQTIEDMQLLIVKLEDVAVHKQLVCCIVLIHSTKATFPTIVGDPFMDECICNVLRTLTTDDEAKAVNYRGVNNHVPIASTPTTTDIVESVMEKACLGVSHAS</sequence>
<protein>
    <submittedName>
        <fullName evidence="1">Uncharacterized protein</fullName>
    </submittedName>
</protein>
<name>A0A8S9YVM6_9TREM</name>
<comment type="caution">
    <text evidence="1">The sequence shown here is derived from an EMBL/GenBank/DDBJ whole genome shotgun (WGS) entry which is preliminary data.</text>
</comment>
<keyword evidence="2" id="KW-1185">Reference proteome</keyword>
<proteinExistence type="predicted"/>
<dbReference type="Proteomes" id="UP000822476">
    <property type="component" value="Unassembled WGS sequence"/>
</dbReference>
<evidence type="ECO:0000313" key="2">
    <source>
        <dbReference type="Proteomes" id="UP000822476"/>
    </source>
</evidence>
<gene>
    <name evidence="1" type="ORF">EG68_05274</name>
</gene>
<reference evidence="1" key="1">
    <citation type="submission" date="2019-07" db="EMBL/GenBank/DDBJ databases">
        <title>Annotation for the trematode Paragonimus miyazaki's.</title>
        <authorList>
            <person name="Choi Y.-J."/>
        </authorList>
    </citation>
    <scope>NUCLEOTIDE SEQUENCE</scope>
    <source>
        <strain evidence="1">Japan</strain>
    </source>
</reference>
<dbReference type="AlphaFoldDB" id="A0A8S9YVM6"/>
<dbReference type="OrthoDB" id="6278526at2759"/>
<evidence type="ECO:0000313" key="1">
    <source>
        <dbReference type="EMBL" id="KAF7257180.1"/>
    </source>
</evidence>
<dbReference type="EMBL" id="JTDE01002569">
    <property type="protein sequence ID" value="KAF7257180.1"/>
    <property type="molecule type" value="Genomic_DNA"/>
</dbReference>